<dbReference type="Proteomes" id="UP001163115">
    <property type="component" value="Chromosome"/>
</dbReference>
<reference evidence="2" key="1">
    <citation type="submission" date="2022-11" db="EMBL/GenBank/DDBJ databases">
        <title>Lacrimispora xylanolytica sy1, complete genome.</title>
        <authorList>
            <person name="Choi S."/>
        </authorList>
    </citation>
    <scope>NUCLEOTIDE SEQUENCE</scope>
    <source>
        <strain evidence="2">Sy1</strain>
    </source>
</reference>
<evidence type="ECO:0000313" key="2">
    <source>
        <dbReference type="EMBL" id="WAJ24638.1"/>
    </source>
</evidence>
<evidence type="ECO:0000259" key="1">
    <source>
        <dbReference type="PROSITE" id="PS50943"/>
    </source>
</evidence>
<feature type="domain" description="HTH cro/C1-type" evidence="1">
    <location>
        <begin position="7"/>
        <end position="62"/>
    </location>
</feature>
<dbReference type="SMART" id="SM00530">
    <property type="entry name" value="HTH_XRE"/>
    <property type="match status" value="1"/>
</dbReference>
<dbReference type="InterPro" id="IPR001387">
    <property type="entry name" value="Cro/C1-type_HTH"/>
</dbReference>
<name>A0ABY7AEH2_9FIRM</name>
<dbReference type="Pfam" id="PF01381">
    <property type="entry name" value="HTH_3"/>
    <property type="match status" value="1"/>
</dbReference>
<gene>
    <name evidence="2" type="ORF">OW255_03750</name>
</gene>
<dbReference type="PROSITE" id="PS50943">
    <property type="entry name" value="HTH_CROC1"/>
    <property type="match status" value="1"/>
</dbReference>
<protein>
    <submittedName>
        <fullName evidence="2">Helix-turn-helix transcriptional regulator</fullName>
    </submittedName>
</protein>
<accession>A0ABY7AEH2</accession>
<sequence>MGMAERIKERRLIMKYTQEELAEKLGLQKSAIAKYENGRVENIKRSVIAHMASILECSPAYLMGWSEDTNMNQPILMTKSEEEHLLKYRSIDDKGRHTVDTILQMEYNRCEQEQSKISPIPQRDRAHLQVNAAHQRTDIEVTDEMKQFDDAFFDE</sequence>
<evidence type="ECO:0000313" key="3">
    <source>
        <dbReference type="Proteomes" id="UP001163115"/>
    </source>
</evidence>
<dbReference type="SUPFAM" id="SSF47413">
    <property type="entry name" value="lambda repressor-like DNA-binding domains"/>
    <property type="match status" value="1"/>
</dbReference>
<dbReference type="EMBL" id="CP113524">
    <property type="protein sequence ID" value="WAJ24638.1"/>
    <property type="molecule type" value="Genomic_DNA"/>
</dbReference>
<dbReference type="InterPro" id="IPR010982">
    <property type="entry name" value="Lambda_DNA-bd_dom_sf"/>
</dbReference>
<proteinExistence type="predicted"/>
<dbReference type="CDD" id="cd00093">
    <property type="entry name" value="HTH_XRE"/>
    <property type="match status" value="1"/>
</dbReference>
<dbReference type="Gene3D" id="1.10.260.40">
    <property type="entry name" value="lambda repressor-like DNA-binding domains"/>
    <property type="match status" value="1"/>
</dbReference>
<dbReference type="RefSeq" id="WP_024837233.1">
    <property type="nucleotide sequence ID" value="NZ_CP113524.1"/>
</dbReference>
<keyword evidence="3" id="KW-1185">Reference proteome</keyword>
<organism evidence="2 3">
    <name type="scientific">Lacrimispora xylanolytica</name>
    <dbReference type="NCBI Taxonomy" id="29375"/>
    <lineage>
        <taxon>Bacteria</taxon>
        <taxon>Bacillati</taxon>
        <taxon>Bacillota</taxon>
        <taxon>Clostridia</taxon>
        <taxon>Lachnospirales</taxon>
        <taxon>Lachnospiraceae</taxon>
        <taxon>Lacrimispora</taxon>
    </lineage>
</organism>